<dbReference type="EMBL" id="UGRY01000002">
    <property type="protein sequence ID" value="SUA72765.1"/>
    <property type="molecule type" value="Genomic_DNA"/>
</dbReference>
<dbReference type="Proteomes" id="UP000255467">
    <property type="component" value="Unassembled WGS sequence"/>
</dbReference>
<organism evidence="1 2">
    <name type="scientific">Nocardia otitidiscaviarum</name>
    <dbReference type="NCBI Taxonomy" id="1823"/>
    <lineage>
        <taxon>Bacteria</taxon>
        <taxon>Bacillati</taxon>
        <taxon>Actinomycetota</taxon>
        <taxon>Actinomycetes</taxon>
        <taxon>Mycobacteriales</taxon>
        <taxon>Nocardiaceae</taxon>
        <taxon>Nocardia</taxon>
    </lineage>
</organism>
<reference evidence="1 2" key="1">
    <citation type="submission" date="2018-06" db="EMBL/GenBank/DDBJ databases">
        <authorList>
            <consortium name="Pathogen Informatics"/>
            <person name="Doyle S."/>
        </authorList>
    </citation>
    <scope>NUCLEOTIDE SEQUENCE [LARGE SCALE GENOMIC DNA]</scope>
    <source>
        <strain evidence="1 2">NCTC1934</strain>
    </source>
</reference>
<evidence type="ECO:0000313" key="2">
    <source>
        <dbReference type="Proteomes" id="UP000255467"/>
    </source>
</evidence>
<protein>
    <submittedName>
        <fullName evidence="1">Uncharacterized protein</fullName>
    </submittedName>
</protein>
<dbReference type="AlphaFoldDB" id="A0A378Y6C2"/>
<evidence type="ECO:0000313" key="1">
    <source>
        <dbReference type="EMBL" id="SUA72765.1"/>
    </source>
</evidence>
<accession>A0A378Y6C2</accession>
<gene>
    <name evidence="1" type="ORF">NCTC1934_00194</name>
</gene>
<sequence>MPTPRLGPDCRMSALRKLADAARLAAGEPSPA</sequence>
<keyword evidence="2" id="KW-1185">Reference proteome</keyword>
<name>A0A378Y6C2_9NOCA</name>
<proteinExistence type="predicted"/>